<dbReference type="InParanoid" id="I3TCF5"/>
<dbReference type="eggNOG" id="arCOG00969">
    <property type="taxonomic scope" value="Archaea"/>
</dbReference>
<dbReference type="Gene3D" id="3.60.15.10">
    <property type="entry name" value="Ribonuclease Z/Hydroxyacylglutathione hydrolase-like"/>
    <property type="match status" value="1"/>
</dbReference>
<keyword evidence="3" id="KW-1185">Reference proteome</keyword>
<reference evidence="2 3" key="1">
    <citation type="journal article" date="2012" name="J. Bacteriol.">
        <title>Complete genome sequence of the hyperthermophilic cellulolytic Crenarchaeon 'Thermogladius cellulolyticus' 1633.</title>
        <authorList>
            <person name="Mardanov A.V."/>
            <person name="Kochetkova T.V."/>
            <person name="Beletsky A.V."/>
            <person name="Bonch-Osmolovskaya E.A."/>
            <person name="Ravin N.V."/>
            <person name="Skryabin K.G."/>
        </authorList>
    </citation>
    <scope>NUCLEOTIDE SEQUENCE [LARGE SCALE GENOMIC DNA]</scope>
    <source>
        <strain evidence="3">DSM 22663 / VKM B-2946 / 1633</strain>
    </source>
</reference>
<dbReference type="PIRSF" id="PIRSF004944">
    <property type="entry name" value="UCP004944_hydrls"/>
    <property type="match status" value="1"/>
</dbReference>
<evidence type="ECO:0000256" key="1">
    <source>
        <dbReference type="HAMAP-Rule" id="MF_01406"/>
    </source>
</evidence>
<dbReference type="RefSeq" id="WP_014736694.1">
    <property type="nucleotide sequence ID" value="NC_017954.1"/>
</dbReference>
<dbReference type="SUPFAM" id="SSF56281">
    <property type="entry name" value="Metallo-hydrolase/oxidoreductase"/>
    <property type="match status" value="1"/>
</dbReference>
<dbReference type="AlphaFoldDB" id="I3TCF5"/>
<comment type="similarity">
    <text evidence="1">Belongs to the UPF0282 family.</text>
</comment>
<dbReference type="STRING" id="1184251.TCELL_0018"/>
<dbReference type="KEGG" id="thg:TCELL_0018"/>
<dbReference type="InterPro" id="IPR050114">
    <property type="entry name" value="UPF0173_UPF0282_UlaG_hydrolase"/>
</dbReference>
<protein>
    <recommendedName>
        <fullName evidence="1">UPF0282 protein TCELL_0018</fullName>
    </recommendedName>
</protein>
<dbReference type="InterPro" id="IPR014426">
    <property type="entry name" value="UPF0282_hydrls"/>
</dbReference>
<organism evidence="2 3">
    <name type="scientific">Thermogladius calderae (strain DSM 22663 / VKM B-2946 / 1633)</name>
    <dbReference type="NCBI Taxonomy" id="1184251"/>
    <lineage>
        <taxon>Archaea</taxon>
        <taxon>Thermoproteota</taxon>
        <taxon>Thermoprotei</taxon>
        <taxon>Desulfurococcales</taxon>
        <taxon>Desulfurococcaceae</taxon>
        <taxon>Thermogladius</taxon>
    </lineage>
</organism>
<gene>
    <name evidence="2" type="ordered locus">TCELL_0018</name>
</gene>
<proteinExistence type="inferred from homology"/>
<dbReference type="EMBL" id="CP003531">
    <property type="protein sequence ID" value="AFK50443.1"/>
    <property type="molecule type" value="Genomic_DNA"/>
</dbReference>
<name>I3TCF5_THEC1</name>
<dbReference type="OrthoDB" id="21331at2157"/>
<sequence length="295" mass="33320">MKVRLIGFDSMGTRGMATFIDVNGVTIFVDPGANLAPRRFGLPPHGVELEALDRALHEIRSLMIEAEYVVVSHYHRDHFLYRKGEEDLYNGKVVLAKDFTRNVNFSQRARAYGLFVTRGVSGKVRSLEIADGRSFRIDRDLTIEFSPPLPHGSENTRLGYLVYTVVRAGGKVLVHASDAQGPMSNAGVEFLKKARPDVLIISGPPTYLRDLKTPEPEIEKGVRGLLEVASSLPDESTIIVDHHLLRDLDYRWVFETVERALSLRGVRVRLTTAAEYMNQPVNQLEARRRELWGRR</sequence>
<dbReference type="GeneID" id="13012285"/>
<dbReference type="HAMAP" id="MF_01406">
    <property type="entry name" value="UPF0282"/>
    <property type="match status" value="1"/>
</dbReference>
<dbReference type="PANTHER" id="PTHR43546:SF4">
    <property type="entry name" value="UPF0282 PROTEIN MJ1629"/>
    <property type="match status" value="1"/>
</dbReference>
<dbReference type="Proteomes" id="UP000005270">
    <property type="component" value="Chromosome"/>
</dbReference>
<dbReference type="InterPro" id="IPR036866">
    <property type="entry name" value="RibonucZ/Hydroxyglut_hydro"/>
</dbReference>
<evidence type="ECO:0000313" key="3">
    <source>
        <dbReference type="Proteomes" id="UP000005270"/>
    </source>
</evidence>
<dbReference type="PANTHER" id="PTHR43546">
    <property type="entry name" value="UPF0173 METAL-DEPENDENT HYDROLASE MJ1163-RELATED"/>
    <property type="match status" value="1"/>
</dbReference>
<dbReference type="HOGENOM" id="CLU_079268_0_0_2"/>
<accession>I3TCF5</accession>
<evidence type="ECO:0000313" key="2">
    <source>
        <dbReference type="EMBL" id="AFK50443.1"/>
    </source>
</evidence>